<evidence type="ECO:0000313" key="4">
    <source>
        <dbReference type="Proteomes" id="UP001199469"/>
    </source>
</evidence>
<reference evidence="3 4" key="1">
    <citation type="submission" date="2021-11" db="EMBL/GenBank/DDBJ databases">
        <title>Draft genome sequence of Actinomycetospora sp. SF1 isolated from the rhizosphere soil.</title>
        <authorList>
            <person name="Duangmal K."/>
            <person name="Chantavorakit T."/>
        </authorList>
    </citation>
    <scope>NUCLEOTIDE SEQUENCE [LARGE SCALE GENOMIC DNA]</scope>
    <source>
        <strain evidence="3 4">TBRC 5722</strain>
    </source>
</reference>
<gene>
    <name evidence="3" type="ORF">LQ327_17485</name>
</gene>
<name>A0ABS8PAV4_9PSEU</name>
<feature type="region of interest" description="Disordered" evidence="1">
    <location>
        <begin position="75"/>
        <end position="119"/>
    </location>
</feature>
<organism evidence="3 4">
    <name type="scientific">Actinomycetospora endophytica</name>
    <dbReference type="NCBI Taxonomy" id="2291215"/>
    <lineage>
        <taxon>Bacteria</taxon>
        <taxon>Bacillati</taxon>
        <taxon>Actinomycetota</taxon>
        <taxon>Actinomycetes</taxon>
        <taxon>Pseudonocardiales</taxon>
        <taxon>Pseudonocardiaceae</taxon>
        <taxon>Actinomycetospora</taxon>
    </lineage>
</organism>
<dbReference type="EMBL" id="JAJNDB010000003">
    <property type="protein sequence ID" value="MCD2195163.1"/>
    <property type="molecule type" value="Genomic_DNA"/>
</dbReference>
<evidence type="ECO:0000313" key="3">
    <source>
        <dbReference type="EMBL" id="MCD2195163.1"/>
    </source>
</evidence>
<protein>
    <submittedName>
        <fullName evidence="3">Uncharacterized protein</fullName>
    </submittedName>
</protein>
<comment type="caution">
    <text evidence="3">The sequence shown here is derived from an EMBL/GenBank/DDBJ whole genome shotgun (WGS) entry which is preliminary data.</text>
</comment>
<dbReference type="Proteomes" id="UP001199469">
    <property type="component" value="Unassembled WGS sequence"/>
</dbReference>
<feature type="signal peptide" evidence="2">
    <location>
        <begin position="1"/>
        <end position="31"/>
    </location>
</feature>
<accession>A0ABS8PAV4</accession>
<evidence type="ECO:0000256" key="1">
    <source>
        <dbReference type="SAM" id="MobiDB-lite"/>
    </source>
</evidence>
<proteinExistence type="predicted"/>
<evidence type="ECO:0000256" key="2">
    <source>
        <dbReference type="SAM" id="SignalP"/>
    </source>
</evidence>
<keyword evidence="4" id="KW-1185">Reference proteome</keyword>
<feature type="compositionally biased region" description="Low complexity" evidence="1">
    <location>
        <begin position="27"/>
        <end position="49"/>
    </location>
</feature>
<keyword evidence="2" id="KW-0732">Signal</keyword>
<sequence>MTARRTTRTLAAAVGLAGAVLPLAGAGMAQAATTDSSATDASGSDATTGYPSTQSPLQGPTAVLATAGNLASSIMDANNDATGNARPEDANGTETQYPSADPHFVEGPVGGALVNGPFE</sequence>
<dbReference type="RefSeq" id="WP_230735936.1">
    <property type="nucleotide sequence ID" value="NZ_JAJNDB010000003.1"/>
</dbReference>
<feature type="region of interest" description="Disordered" evidence="1">
    <location>
        <begin position="27"/>
        <end position="60"/>
    </location>
</feature>
<feature type="chain" id="PRO_5047370489" evidence="2">
    <location>
        <begin position="32"/>
        <end position="119"/>
    </location>
</feature>